<organism evidence="8 9">
    <name type="scientific">Nocardia albiluteola</name>
    <dbReference type="NCBI Taxonomy" id="2842303"/>
    <lineage>
        <taxon>Bacteria</taxon>
        <taxon>Bacillati</taxon>
        <taxon>Actinomycetota</taxon>
        <taxon>Actinomycetes</taxon>
        <taxon>Mycobacteriales</taxon>
        <taxon>Nocardiaceae</taxon>
        <taxon>Nocardia</taxon>
    </lineage>
</organism>
<feature type="transmembrane region" description="Helical" evidence="6">
    <location>
        <begin position="147"/>
        <end position="167"/>
    </location>
</feature>
<dbReference type="PANTHER" id="PTHR43840">
    <property type="entry name" value="MITOCHONDRIAL METAL TRANSPORTER 1-RELATED"/>
    <property type="match status" value="1"/>
</dbReference>
<evidence type="ECO:0000256" key="2">
    <source>
        <dbReference type="ARBA" id="ARBA00022448"/>
    </source>
</evidence>
<feature type="domain" description="Cation efflux protein transmembrane" evidence="7">
    <location>
        <begin position="5"/>
        <end position="204"/>
    </location>
</feature>
<dbReference type="Pfam" id="PF01545">
    <property type="entry name" value="Cation_efflux"/>
    <property type="match status" value="1"/>
</dbReference>
<evidence type="ECO:0000256" key="5">
    <source>
        <dbReference type="ARBA" id="ARBA00023136"/>
    </source>
</evidence>
<feature type="transmembrane region" description="Helical" evidence="6">
    <location>
        <begin position="179"/>
        <end position="196"/>
    </location>
</feature>
<reference evidence="8 9" key="1">
    <citation type="submission" date="2021-06" db="EMBL/GenBank/DDBJ databases">
        <title>Actinomycetes sequencing.</title>
        <authorList>
            <person name="Shan Q."/>
        </authorList>
    </citation>
    <scope>NUCLEOTIDE SEQUENCE [LARGE SCALE GENOMIC DNA]</scope>
    <source>
        <strain evidence="8 9">NEAU-G5</strain>
    </source>
</reference>
<evidence type="ECO:0000256" key="3">
    <source>
        <dbReference type="ARBA" id="ARBA00022692"/>
    </source>
</evidence>
<evidence type="ECO:0000256" key="1">
    <source>
        <dbReference type="ARBA" id="ARBA00004141"/>
    </source>
</evidence>
<comment type="caution">
    <text evidence="8">The sequence shown here is derived from an EMBL/GenBank/DDBJ whole genome shotgun (WGS) entry which is preliminary data.</text>
</comment>
<evidence type="ECO:0000259" key="7">
    <source>
        <dbReference type="Pfam" id="PF01545"/>
    </source>
</evidence>
<dbReference type="Proteomes" id="UP000733379">
    <property type="component" value="Unassembled WGS sequence"/>
</dbReference>
<keyword evidence="3 6" id="KW-0812">Transmembrane</keyword>
<name>A0ABS6B337_9NOCA</name>
<evidence type="ECO:0000313" key="8">
    <source>
        <dbReference type="EMBL" id="MBU3063658.1"/>
    </source>
</evidence>
<dbReference type="InterPro" id="IPR050291">
    <property type="entry name" value="CDF_Transporter"/>
</dbReference>
<feature type="transmembrane region" description="Helical" evidence="6">
    <location>
        <begin position="34"/>
        <end position="50"/>
    </location>
</feature>
<proteinExistence type="predicted"/>
<feature type="transmembrane region" description="Helical" evidence="6">
    <location>
        <begin position="71"/>
        <end position="90"/>
    </location>
</feature>
<protein>
    <submittedName>
        <fullName evidence="8">Cation transporter</fullName>
    </submittedName>
</protein>
<comment type="subcellular location">
    <subcellularLocation>
        <location evidence="1">Membrane</location>
        <topology evidence="1">Multi-pass membrane protein</topology>
    </subcellularLocation>
</comment>
<feature type="transmembrane region" description="Helical" evidence="6">
    <location>
        <begin position="102"/>
        <end position="126"/>
    </location>
</feature>
<keyword evidence="9" id="KW-1185">Reference proteome</keyword>
<dbReference type="Gene3D" id="1.20.1510.10">
    <property type="entry name" value="Cation efflux protein transmembrane domain"/>
    <property type="match status" value="1"/>
</dbReference>
<evidence type="ECO:0000313" key="9">
    <source>
        <dbReference type="Proteomes" id="UP000733379"/>
    </source>
</evidence>
<keyword evidence="2" id="KW-0813">Transport</keyword>
<dbReference type="InterPro" id="IPR058533">
    <property type="entry name" value="Cation_efflux_TM"/>
</dbReference>
<dbReference type="PANTHER" id="PTHR43840:SF15">
    <property type="entry name" value="MITOCHONDRIAL METAL TRANSPORTER 1-RELATED"/>
    <property type="match status" value="1"/>
</dbReference>
<keyword evidence="4 6" id="KW-1133">Transmembrane helix</keyword>
<evidence type="ECO:0000256" key="6">
    <source>
        <dbReference type="SAM" id="Phobius"/>
    </source>
</evidence>
<dbReference type="RefSeq" id="WP_215918573.1">
    <property type="nucleotide sequence ID" value="NZ_JAHKNI010000006.1"/>
</dbReference>
<evidence type="ECO:0000256" key="4">
    <source>
        <dbReference type="ARBA" id="ARBA00022989"/>
    </source>
</evidence>
<accession>A0ABS6B337</accession>
<keyword evidence="5 6" id="KW-0472">Membrane</keyword>
<dbReference type="EMBL" id="JAHKNI010000006">
    <property type="protein sequence ID" value="MBU3063658.1"/>
    <property type="molecule type" value="Genomic_DNA"/>
</dbReference>
<gene>
    <name evidence="8" type="ORF">KO481_19250</name>
</gene>
<sequence>MRALMFSLWASVFFVVVSLLWGIAAGSQMIVFDGLYSLVSIALSGFAIGARHTADKGADARYPWGREIWESIAVVVKSTALAGLCVYGSVNAAREIFHGGRAVSVSSALAYAVTASLASVVVALALRRAARGDSALVRAEAAEWMGDAMLSLVTLAGFGVAAVLEATDHRYAARFVDPALVIGVSLIYLWIPLGLFRSGFREILTMAPPEPMLHELRDLGERIRARAGFEESIVRASTVGSRVDVELAFVVGAAAARRDIDYFDGLRAEIDHDLHTLGHRYSTSVVFTAQRRWVQ</sequence>
<dbReference type="InterPro" id="IPR027469">
    <property type="entry name" value="Cation_efflux_TMD_sf"/>
</dbReference>
<dbReference type="SUPFAM" id="SSF161111">
    <property type="entry name" value="Cation efflux protein transmembrane domain-like"/>
    <property type="match status" value="1"/>
</dbReference>